<dbReference type="EMBL" id="BAABME010000044">
    <property type="protein sequence ID" value="GAA0138921.1"/>
    <property type="molecule type" value="Genomic_DNA"/>
</dbReference>
<gene>
    <name evidence="7" type="ORF">LIER_00572</name>
</gene>
<evidence type="ECO:0000259" key="6">
    <source>
        <dbReference type="Pfam" id="PF26168"/>
    </source>
</evidence>
<organism evidence="7 8">
    <name type="scientific">Lithospermum erythrorhizon</name>
    <name type="common">Purple gromwell</name>
    <name type="synonym">Lithospermum officinale var. erythrorhizon</name>
    <dbReference type="NCBI Taxonomy" id="34254"/>
    <lineage>
        <taxon>Eukaryota</taxon>
        <taxon>Viridiplantae</taxon>
        <taxon>Streptophyta</taxon>
        <taxon>Embryophyta</taxon>
        <taxon>Tracheophyta</taxon>
        <taxon>Spermatophyta</taxon>
        <taxon>Magnoliopsida</taxon>
        <taxon>eudicotyledons</taxon>
        <taxon>Gunneridae</taxon>
        <taxon>Pentapetalae</taxon>
        <taxon>asterids</taxon>
        <taxon>lamiids</taxon>
        <taxon>Boraginales</taxon>
        <taxon>Boraginaceae</taxon>
        <taxon>Boraginoideae</taxon>
        <taxon>Lithospermeae</taxon>
        <taxon>Lithospermum</taxon>
    </lineage>
</organism>
<sequence>MNPRMSDNACNEHIVMLPMMAQGHLIPFLGLAKQINQTSGIEVTIVSTPLNINYLNSTISKDSTQSSSSAKINLVALHFKSEEHGLPPNCENTEAIPLHQIALIFHASAFLEVPFRSFLQDLIAKDGKAPLCIVSDVFMGWANEVAKCFGTINVTFSTGGAYGTAAYASIWQHLPHRLTDKDEFNVPGFPDSCYFHISQLHKFIRDADGTDIWSRFFQPQIANSLKSFGFLVNTVEEIEPLGLDILRKYVNMPVWCIGPLLPSTMLLDQSGSTIIGQRTGRVPGVSPEKCIQWLDNHSGCSVLYISFGSQNTVSPSQMMALAMGLEESGQPFIWVIRPPFGYDLRGEFKPEWLPEGFEKRVAEKKQGLLVHRWAPQLEILCHKSTGAFLTHCGWNSVMESLSQGVPLIGWPLAAEQGYNSKMLVENMEVCIVLAKGVQSNLDKEDVKRVISIVMDKGGKGGEMKKNAVKIGELIRSSMKNDVGGKKGSSLQAMDDFVSTLLSLKNREAP</sequence>
<name>A0AAV3NKD3_LITER</name>
<evidence type="ECO:0000256" key="1">
    <source>
        <dbReference type="ARBA" id="ARBA00009995"/>
    </source>
</evidence>
<dbReference type="InterPro" id="IPR002213">
    <property type="entry name" value="UDP_glucos_trans"/>
</dbReference>
<comment type="similarity">
    <text evidence="1 4">Belongs to the UDP-glycosyltransferase family.</text>
</comment>
<dbReference type="AlphaFoldDB" id="A0AAV3NKD3"/>
<dbReference type="PROSITE" id="PS00375">
    <property type="entry name" value="UDPGT"/>
    <property type="match status" value="1"/>
</dbReference>
<dbReference type="InterPro" id="IPR035595">
    <property type="entry name" value="UDP_glycos_trans_CS"/>
</dbReference>
<evidence type="ECO:0000256" key="5">
    <source>
        <dbReference type="RuleBase" id="RU362057"/>
    </source>
</evidence>
<dbReference type="FunFam" id="3.40.50.2000:FF:000103">
    <property type="entry name" value="Glycosyltransferase"/>
    <property type="match status" value="1"/>
</dbReference>
<dbReference type="FunFam" id="3.40.50.2000:FF:000064">
    <property type="entry name" value="Glycosyltransferase"/>
    <property type="match status" value="1"/>
</dbReference>
<keyword evidence="3 4" id="KW-0808">Transferase</keyword>
<dbReference type="GO" id="GO:0035251">
    <property type="term" value="F:UDP-glucosyltransferase activity"/>
    <property type="evidence" value="ECO:0007669"/>
    <property type="project" value="TreeGrafter"/>
</dbReference>
<reference evidence="7 8" key="1">
    <citation type="submission" date="2024-01" db="EMBL/GenBank/DDBJ databases">
        <title>The complete chloroplast genome sequence of Lithospermum erythrorhizon: insights into the phylogenetic relationship among Boraginaceae species and the maternal lineages of purple gromwells.</title>
        <authorList>
            <person name="Okada T."/>
            <person name="Watanabe K."/>
        </authorList>
    </citation>
    <scope>NUCLEOTIDE SEQUENCE [LARGE SCALE GENOMIC DNA]</scope>
</reference>
<keyword evidence="2 4" id="KW-0328">Glycosyltransferase</keyword>
<evidence type="ECO:0000313" key="7">
    <source>
        <dbReference type="EMBL" id="GAA0138921.1"/>
    </source>
</evidence>
<feature type="domain" description="Glycosyltransferase N-terminal" evidence="6">
    <location>
        <begin position="14"/>
        <end position="262"/>
    </location>
</feature>
<proteinExistence type="inferred from homology"/>
<evidence type="ECO:0000256" key="3">
    <source>
        <dbReference type="ARBA" id="ARBA00022679"/>
    </source>
</evidence>
<dbReference type="InterPro" id="IPR058980">
    <property type="entry name" value="Glyco_transf_N"/>
</dbReference>
<evidence type="ECO:0000256" key="4">
    <source>
        <dbReference type="RuleBase" id="RU003718"/>
    </source>
</evidence>
<dbReference type="Proteomes" id="UP001454036">
    <property type="component" value="Unassembled WGS sequence"/>
</dbReference>
<accession>A0AAV3NKD3</accession>
<evidence type="ECO:0000256" key="2">
    <source>
        <dbReference type="ARBA" id="ARBA00022676"/>
    </source>
</evidence>
<dbReference type="Gene3D" id="3.40.50.2000">
    <property type="entry name" value="Glycogen Phosphorylase B"/>
    <property type="match status" value="2"/>
</dbReference>
<dbReference type="Pfam" id="PF26168">
    <property type="entry name" value="Glyco_transf_N"/>
    <property type="match status" value="1"/>
</dbReference>
<dbReference type="PANTHER" id="PTHR48047:SF107">
    <property type="entry name" value="UDP-GLYCOSYLTRANSFERASE 92A1-LIKE"/>
    <property type="match status" value="1"/>
</dbReference>
<dbReference type="Pfam" id="PF00201">
    <property type="entry name" value="UDPGT"/>
    <property type="match status" value="1"/>
</dbReference>
<comment type="caution">
    <text evidence="7">The sequence shown here is derived from an EMBL/GenBank/DDBJ whole genome shotgun (WGS) entry which is preliminary data.</text>
</comment>
<dbReference type="CDD" id="cd03784">
    <property type="entry name" value="GT1_Gtf-like"/>
    <property type="match status" value="1"/>
</dbReference>
<dbReference type="SUPFAM" id="SSF53756">
    <property type="entry name" value="UDP-Glycosyltransferase/glycogen phosphorylase"/>
    <property type="match status" value="1"/>
</dbReference>
<dbReference type="PANTHER" id="PTHR48047">
    <property type="entry name" value="GLYCOSYLTRANSFERASE"/>
    <property type="match status" value="1"/>
</dbReference>
<evidence type="ECO:0000313" key="8">
    <source>
        <dbReference type="Proteomes" id="UP001454036"/>
    </source>
</evidence>
<protein>
    <recommendedName>
        <fullName evidence="5">Glycosyltransferase</fullName>
        <ecNumber evidence="5">2.4.1.-</ecNumber>
    </recommendedName>
</protein>
<dbReference type="EC" id="2.4.1.-" evidence="5"/>
<keyword evidence="8" id="KW-1185">Reference proteome</keyword>